<keyword evidence="3" id="KW-1185">Reference proteome</keyword>
<comment type="caution">
    <text evidence="2">The sequence shown here is derived from an EMBL/GenBank/DDBJ whole genome shotgun (WGS) entry which is preliminary data.</text>
</comment>
<evidence type="ECO:0008006" key="4">
    <source>
        <dbReference type="Google" id="ProtNLM"/>
    </source>
</evidence>
<dbReference type="Pfam" id="PF14223">
    <property type="entry name" value="Retrotran_gag_2"/>
    <property type="match status" value="1"/>
</dbReference>
<accession>A0ABQ5GT01</accession>
<proteinExistence type="predicted"/>
<evidence type="ECO:0000256" key="1">
    <source>
        <dbReference type="SAM" id="MobiDB-lite"/>
    </source>
</evidence>
<dbReference type="Proteomes" id="UP001151760">
    <property type="component" value="Unassembled WGS sequence"/>
</dbReference>
<feature type="compositionally biased region" description="Polar residues" evidence="1">
    <location>
        <begin position="243"/>
        <end position="257"/>
    </location>
</feature>
<sequence length="286" mass="32293">MTTPITTSTTDIQMHNNIMAAGSRDRPPMLATGIYAQWRSRFLRYIDTKTNGDALRKCILEGPYIPSTVVIQAVPATENSPAVPEHTTVETILNMSPANKAHFESEKEAIHMILTRIGDEIYSTVDACNTAHEMWEAIERLQQGESLNIQDVKTNLFWEFGKFTSHDGESIESYYSRFYKLMNEMIRNNLTVDKMQVNVQFLQQLQPEWSRIAKNANPLALVATAQPHQDPYYQTSKSHKSYAPTSRTSLPTRSNATTRHKGKEIAKPITPLSESASEEDSDPEQA</sequence>
<name>A0ABQ5GT01_9ASTR</name>
<evidence type="ECO:0000313" key="2">
    <source>
        <dbReference type="EMBL" id="GJT78420.1"/>
    </source>
</evidence>
<organism evidence="2 3">
    <name type="scientific">Tanacetum coccineum</name>
    <dbReference type="NCBI Taxonomy" id="301880"/>
    <lineage>
        <taxon>Eukaryota</taxon>
        <taxon>Viridiplantae</taxon>
        <taxon>Streptophyta</taxon>
        <taxon>Embryophyta</taxon>
        <taxon>Tracheophyta</taxon>
        <taxon>Spermatophyta</taxon>
        <taxon>Magnoliopsida</taxon>
        <taxon>eudicotyledons</taxon>
        <taxon>Gunneridae</taxon>
        <taxon>Pentapetalae</taxon>
        <taxon>asterids</taxon>
        <taxon>campanulids</taxon>
        <taxon>Asterales</taxon>
        <taxon>Asteraceae</taxon>
        <taxon>Asteroideae</taxon>
        <taxon>Anthemideae</taxon>
        <taxon>Anthemidinae</taxon>
        <taxon>Tanacetum</taxon>
    </lineage>
</organism>
<reference evidence="2" key="1">
    <citation type="journal article" date="2022" name="Int. J. Mol. Sci.">
        <title>Draft Genome of Tanacetum Coccineum: Genomic Comparison of Closely Related Tanacetum-Family Plants.</title>
        <authorList>
            <person name="Yamashiro T."/>
            <person name="Shiraishi A."/>
            <person name="Nakayama K."/>
            <person name="Satake H."/>
        </authorList>
    </citation>
    <scope>NUCLEOTIDE SEQUENCE</scope>
</reference>
<feature type="compositionally biased region" description="Acidic residues" evidence="1">
    <location>
        <begin position="276"/>
        <end position="286"/>
    </location>
</feature>
<reference evidence="2" key="2">
    <citation type="submission" date="2022-01" db="EMBL/GenBank/DDBJ databases">
        <authorList>
            <person name="Yamashiro T."/>
            <person name="Shiraishi A."/>
            <person name="Satake H."/>
            <person name="Nakayama K."/>
        </authorList>
    </citation>
    <scope>NUCLEOTIDE SEQUENCE</scope>
</reference>
<gene>
    <name evidence="2" type="ORF">Tco_1045145</name>
</gene>
<evidence type="ECO:0000313" key="3">
    <source>
        <dbReference type="Proteomes" id="UP001151760"/>
    </source>
</evidence>
<feature type="region of interest" description="Disordered" evidence="1">
    <location>
        <begin position="231"/>
        <end position="286"/>
    </location>
</feature>
<dbReference type="EMBL" id="BQNB010018800">
    <property type="protein sequence ID" value="GJT78420.1"/>
    <property type="molecule type" value="Genomic_DNA"/>
</dbReference>
<protein>
    <recommendedName>
        <fullName evidence="4">Gag protein</fullName>
    </recommendedName>
</protein>